<dbReference type="SUPFAM" id="SSF144232">
    <property type="entry name" value="HIT/MYND zinc finger-like"/>
    <property type="match status" value="1"/>
</dbReference>
<reference evidence="6 7" key="1">
    <citation type="journal article" date="2008" name="Science">
        <title>The Physcomitrella genome reveals evolutionary insights into the conquest of land by plants.</title>
        <authorList>
            <person name="Rensing S."/>
            <person name="Lang D."/>
            <person name="Zimmer A."/>
            <person name="Terry A."/>
            <person name="Salamov A."/>
            <person name="Shapiro H."/>
            <person name="Nishiyama T."/>
            <person name="Perroud P.-F."/>
            <person name="Lindquist E."/>
            <person name="Kamisugi Y."/>
            <person name="Tanahashi T."/>
            <person name="Sakakibara K."/>
            <person name="Fujita T."/>
            <person name="Oishi K."/>
            <person name="Shin-I T."/>
            <person name="Kuroki Y."/>
            <person name="Toyoda A."/>
            <person name="Suzuki Y."/>
            <person name="Hashimoto A."/>
            <person name="Yamaguchi K."/>
            <person name="Sugano A."/>
            <person name="Kohara Y."/>
            <person name="Fujiyama A."/>
            <person name="Anterola A."/>
            <person name="Aoki S."/>
            <person name="Ashton N."/>
            <person name="Barbazuk W.B."/>
            <person name="Barker E."/>
            <person name="Bennetzen J."/>
            <person name="Bezanilla M."/>
            <person name="Blankenship R."/>
            <person name="Cho S.H."/>
            <person name="Dutcher S."/>
            <person name="Estelle M."/>
            <person name="Fawcett J.A."/>
            <person name="Gundlach H."/>
            <person name="Hanada K."/>
            <person name="Heyl A."/>
            <person name="Hicks K.A."/>
            <person name="Hugh J."/>
            <person name="Lohr M."/>
            <person name="Mayer K."/>
            <person name="Melkozernov A."/>
            <person name="Murata T."/>
            <person name="Nelson D."/>
            <person name="Pils B."/>
            <person name="Prigge M."/>
            <person name="Reiss B."/>
            <person name="Renner T."/>
            <person name="Rombauts S."/>
            <person name="Rushton P."/>
            <person name="Sanderfoot A."/>
            <person name="Schween G."/>
            <person name="Shiu S.-H."/>
            <person name="Stueber K."/>
            <person name="Theodoulou F.L."/>
            <person name="Tu H."/>
            <person name="Van de Peer Y."/>
            <person name="Verrier P.J."/>
            <person name="Waters E."/>
            <person name="Wood A."/>
            <person name="Yang L."/>
            <person name="Cove D."/>
            <person name="Cuming A."/>
            <person name="Hasebe M."/>
            <person name="Lucas S."/>
            <person name="Mishler D.B."/>
            <person name="Reski R."/>
            <person name="Grigoriev I."/>
            <person name="Quatrano R.S."/>
            <person name="Boore J.L."/>
        </authorList>
    </citation>
    <scope>NUCLEOTIDE SEQUENCE [LARGE SCALE GENOMIC DNA]</scope>
    <source>
        <strain evidence="6 7">cv. Gransden 2004</strain>
    </source>
</reference>
<reference evidence="6 7" key="2">
    <citation type="journal article" date="2018" name="Plant J.">
        <title>The Physcomitrella patens chromosome-scale assembly reveals moss genome structure and evolution.</title>
        <authorList>
            <person name="Lang D."/>
            <person name="Ullrich K.K."/>
            <person name="Murat F."/>
            <person name="Fuchs J."/>
            <person name="Jenkins J."/>
            <person name="Haas F.B."/>
            <person name="Piednoel M."/>
            <person name="Gundlach H."/>
            <person name="Van Bel M."/>
            <person name="Meyberg R."/>
            <person name="Vives C."/>
            <person name="Morata J."/>
            <person name="Symeonidi A."/>
            <person name="Hiss M."/>
            <person name="Muchero W."/>
            <person name="Kamisugi Y."/>
            <person name="Saleh O."/>
            <person name="Blanc G."/>
            <person name="Decker E.L."/>
            <person name="van Gessel N."/>
            <person name="Grimwood J."/>
            <person name="Hayes R.D."/>
            <person name="Graham S.W."/>
            <person name="Gunter L.E."/>
            <person name="McDaniel S.F."/>
            <person name="Hoernstein S.N.W."/>
            <person name="Larsson A."/>
            <person name="Li F.W."/>
            <person name="Perroud P.F."/>
            <person name="Phillips J."/>
            <person name="Ranjan P."/>
            <person name="Rokshar D.S."/>
            <person name="Rothfels C.J."/>
            <person name="Schneider L."/>
            <person name="Shu S."/>
            <person name="Stevenson D.W."/>
            <person name="Thummler F."/>
            <person name="Tillich M."/>
            <person name="Villarreal Aguilar J.C."/>
            <person name="Widiez T."/>
            <person name="Wong G.K."/>
            <person name="Wymore A."/>
            <person name="Zhang Y."/>
            <person name="Zimmer A.D."/>
            <person name="Quatrano R.S."/>
            <person name="Mayer K.F.X."/>
            <person name="Goodstein D."/>
            <person name="Casacuberta J.M."/>
            <person name="Vandepoele K."/>
            <person name="Reski R."/>
            <person name="Cuming A.C."/>
            <person name="Tuskan G.A."/>
            <person name="Maumus F."/>
            <person name="Salse J."/>
            <person name="Schmutz J."/>
            <person name="Rensing S.A."/>
        </authorList>
    </citation>
    <scope>NUCLEOTIDE SEQUENCE [LARGE SCALE GENOMIC DNA]</scope>
    <source>
        <strain evidence="6 7">cv. Gransden 2004</strain>
    </source>
</reference>
<organism evidence="6 7">
    <name type="scientific">Physcomitrium patens</name>
    <name type="common">Spreading-leaved earth moss</name>
    <name type="synonym">Physcomitrella patens</name>
    <dbReference type="NCBI Taxonomy" id="3218"/>
    <lineage>
        <taxon>Eukaryota</taxon>
        <taxon>Viridiplantae</taxon>
        <taxon>Streptophyta</taxon>
        <taxon>Embryophyta</taxon>
        <taxon>Bryophyta</taxon>
        <taxon>Bryophytina</taxon>
        <taxon>Bryopsida</taxon>
        <taxon>Funariidae</taxon>
        <taxon>Funariales</taxon>
        <taxon>Funariaceae</taxon>
        <taxon>Physcomitrium</taxon>
    </lineage>
</organism>
<protein>
    <recommendedName>
        <fullName evidence="5">MYND-type domain-containing protein</fullName>
    </recommendedName>
</protein>
<dbReference type="GO" id="GO:0005737">
    <property type="term" value="C:cytoplasm"/>
    <property type="evidence" value="ECO:0007669"/>
    <property type="project" value="InterPro"/>
</dbReference>
<accession>A0A7I4CX94</accession>
<evidence type="ECO:0000256" key="4">
    <source>
        <dbReference type="PROSITE-ProRule" id="PRU00134"/>
    </source>
</evidence>
<keyword evidence="1" id="KW-0479">Metal-binding</keyword>
<dbReference type="PANTHER" id="PTHR12298">
    <property type="entry name" value="PCDC2 PROGRAMMED CELL DEATH PROTEIN 2 -RELATED"/>
    <property type="match status" value="1"/>
</dbReference>
<dbReference type="InterPro" id="IPR007320">
    <property type="entry name" value="PDCD2_C"/>
</dbReference>
<keyword evidence="3" id="KW-0862">Zinc</keyword>
<gene>
    <name evidence="6" type="primary">LOC112277569</name>
</gene>
<sequence length="435" mass="48620">MVDFGLLSLDMGNLKDVDDEAEFSNGIADLHIDGSRGHTEAEAGDDDEEAENLLVGLGFVQPVEDSEKWKVERQHFPSKVGGCPAWLDPINIPTGEQSTCGICDSPLEFLLQVYAPIDDIDDAFHRSLFVFVCPNASCLEQDRHHQSKKPEENPRRCVKVFRSQLLRKNSYYSYTPPSGEDDLPISEGAALCTWCGIWKGHKACAACKQTKYCSRSHQVEHWRGSHAVYCRQVQAARKEGKMDVNIPVCSPGPVSDKLWPEMELVVDEEDNYEVDELSDPNANVPASDKTKSKAQLLLEDYERRREAGEEFTAADLEDVHEASQDMQLWAAFLAKIGKAPDQVLRYCRSPAAKPLWLSLNGQPENSGIPSCSHCGSRRIFEFQVLPQLLNFLDFKDEANSLDWGTIAVYTCERSCGEGVGKGYAEEFAWVQPPPE</sequence>
<dbReference type="Pfam" id="PF01753">
    <property type="entry name" value="zf-MYND"/>
    <property type="match status" value="1"/>
</dbReference>
<dbReference type="PROSITE" id="PS50865">
    <property type="entry name" value="ZF_MYND_2"/>
    <property type="match status" value="1"/>
</dbReference>
<evidence type="ECO:0000256" key="3">
    <source>
        <dbReference type="ARBA" id="ARBA00022833"/>
    </source>
</evidence>
<reference evidence="6" key="3">
    <citation type="submission" date="2020-12" db="UniProtKB">
        <authorList>
            <consortium name="EnsemblPlants"/>
        </authorList>
    </citation>
    <scope>IDENTIFICATION</scope>
</reference>
<dbReference type="Gramene" id="Pp3c25_650V3.3">
    <property type="protein sequence ID" value="Pp3c25_650V3.3"/>
    <property type="gene ID" value="Pp3c25_650"/>
</dbReference>
<feature type="domain" description="MYND-type" evidence="5">
    <location>
        <begin position="192"/>
        <end position="230"/>
    </location>
</feature>
<keyword evidence="2 4" id="KW-0863">Zinc-finger</keyword>
<dbReference type="PROSITE" id="PS01360">
    <property type="entry name" value="ZF_MYND_1"/>
    <property type="match status" value="1"/>
</dbReference>
<keyword evidence="7" id="KW-1185">Reference proteome</keyword>
<dbReference type="PANTHER" id="PTHR12298:SF4">
    <property type="entry name" value="PROGRAMMED CELL DEATH PROTEIN 2"/>
    <property type="match status" value="1"/>
</dbReference>
<dbReference type="InParanoid" id="A0A7I4CX94"/>
<evidence type="ECO:0000313" key="6">
    <source>
        <dbReference type="EnsemblPlants" id="Pp3c25_650V3.3"/>
    </source>
</evidence>
<evidence type="ECO:0000256" key="1">
    <source>
        <dbReference type="ARBA" id="ARBA00022723"/>
    </source>
</evidence>
<dbReference type="Proteomes" id="UP000006727">
    <property type="component" value="Chromosome 25"/>
</dbReference>
<dbReference type="Pfam" id="PF04194">
    <property type="entry name" value="PDCD2_C"/>
    <property type="match status" value="1"/>
</dbReference>
<proteinExistence type="predicted"/>
<evidence type="ECO:0000259" key="5">
    <source>
        <dbReference type="PROSITE" id="PS50865"/>
    </source>
</evidence>
<name>A0A7I4CX94_PHYPA</name>
<dbReference type="EMBL" id="ABEU02000025">
    <property type="status" value="NOT_ANNOTATED_CDS"/>
    <property type="molecule type" value="Genomic_DNA"/>
</dbReference>
<evidence type="ECO:0000313" key="7">
    <source>
        <dbReference type="Proteomes" id="UP000006727"/>
    </source>
</evidence>
<dbReference type="FunCoup" id="A0A7I4CX94">
    <property type="interactions" value="3660"/>
</dbReference>
<dbReference type="AlphaFoldDB" id="A0A7I4CX94"/>
<evidence type="ECO:0000256" key="2">
    <source>
        <dbReference type="ARBA" id="ARBA00022771"/>
    </source>
</evidence>
<dbReference type="Gene3D" id="6.10.140.2220">
    <property type="match status" value="1"/>
</dbReference>
<dbReference type="EnsemblPlants" id="Pp3c25_650V3.3">
    <property type="protein sequence ID" value="Pp3c25_650V3.3"/>
    <property type="gene ID" value="Pp3c25_650"/>
</dbReference>
<dbReference type="GO" id="GO:0008270">
    <property type="term" value="F:zinc ion binding"/>
    <property type="evidence" value="ECO:0007669"/>
    <property type="project" value="UniProtKB-KW"/>
</dbReference>
<dbReference type="InterPro" id="IPR002893">
    <property type="entry name" value="Znf_MYND"/>
</dbReference>